<keyword evidence="2" id="KW-1185">Reference proteome</keyword>
<accession>A0ABT2N0J3</accession>
<dbReference type="EMBL" id="JAMXFA010000001">
    <property type="protein sequence ID" value="MCT7976198.1"/>
    <property type="molecule type" value="Genomic_DNA"/>
</dbReference>
<comment type="caution">
    <text evidence="1">The sequence shown here is derived from an EMBL/GenBank/DDBJ whole genome shotgun (WGS) entry which is preliminary data.</text>
</comment>
<proteinExistence type="predicted"/>
<dbReference type="RefSeq" id="WP_261199876.1">
    <property type="nucleotide sequence ID" value="NZ_JAMXFA010000001.1"/>
</dbReference>
<reference evidence="1 2" key="1">
    <citation type="journal article" date="2022" name="Front. Microbiol.">
        <title>High genomic differentiation and limited gene flow indicate recent cryptic speciation within the genus Laspinema (cyanobacteria).</title>
        <authorList>
            <person name="Stanojkovic A."/>
            <person name="Skoupy S."/>
            <person name="Skaloud P."/>
            <person name="Dvorak P."/>
        </authorList>
    </citation>
    <scope>NUCLEOTIDE SEQUENCE [LARGE SCALE GENOMIC DNA]</scope>
    <source>
        <strain evidence="1 2">D3b</strain>
    </source>
</reference>
<sequence>MFELGSWKDNRSYQECFAEGWIEGWFDGWKQGQIVLIKHLIWKGVSLEEIAQTVELPLELVEKVALLTKGKED</sequence>
<gene>
    <name evidence="1" type="ORF">NG792_00490</name>
</gene>
<name>A0ABT2N0J3_9CYAN</name>
<organism evidence="1 2">
    <name type="scientific">Laspinema olomoucense D3b</name>
    <dbReference type="NCBI Taxonomy" id="2953688"/>
    <lineage>
        <taxon>Bacteria</taxon>
        <taxon>Bacillati</taxon>
        <taxon>Cyanobacteriota</taxon>
        <taxon>Cyanophyceae</taxon>
        <taxon>Oscillatoriophycideae</taxon>
        <taxon>Oscillatoriales</taxon>
        <taxon>Laspinemataceae</taxon>
        <taxon>Laspinema</taxon>
        <taxon>Laspinema olomoucense</taxon>
    </lineage>
</organism>
<evidence type="ECO:0000313" key="2">
    <source>
        <dbReference type="Proteomes" id="UP001525961"/>
    </source>
</evidence>
<protein>
    <submittedName>
        <fullName evidence="1">Uncharacterized protein</fullName>
    </submittedName>
</protein>
<dbReference type="Proteomes" id="UP001525961">
    <property type="component" value="Unassembled WGS sequence"/>
</dbReference>
<evidence type="ECO:0000313" key="1">
    <source>
        <dbReference type="EMBL" id="MCT7976198.1"/>
    </source>
</evidence>